<feature type="domain" description="Septin-type G" evidence="3">
    <location>
        <begin position="270"/>
        <end position="345"/>
    </location>
</feature>
<dbReference type="InterPro" id="IPR027417">
    <property type="entry name" value="P-loop_NTPase"/>
</dbReference>
<feature type="region of interest" description="Disordered" evidence="2">
    <location>
        <begin position="1"/>
        <end position="27"/>
    </location>
</feature>
<evidence type="ECO:0000313" key="4">
    <source>
        <dbReference type="EMBL" id="KEY64314.1"/>
    </source>
</evidence>
<dbReference type="Proteomes" id="UP000028045">
    <property type="component" value="Unassembled WGS sequence"/>
</dbReference>
<organism evidence="4 5">
    <name type="scientific">Stachybotrys chartarum (strain CBS 109288 / IBT 7711)</name>
    <name type="common">Toxic black mold</name>
    <name type="synonym">Stilbospora chartarum</name>
    <dbReference type="NCBI Taxonomy" id="1280523"/>
    <lineage>
        <taxon>Eukaryota</taxon>
        <taxon>Fungi</taxon>
        <taxon>Dikarya</taxon>
        <taxon>Ascomycota</taxon>
        <taxon>Pezizomycotina</taxon>
        <taxon>Sordariomycetes</taxon>
        <taxon>Hypocreomycetidae</taxon>
        <taxon>Hypocreales</taxon>
        <taxon>Stachybotryaceae</taxon>
        <taxon>Stachybotrys</taxon>
    </lineage>
</organism>
<dbReference type="EMBL" id="KL648743">
    <property type="protein sequence ID" value="KEY64314.1"/>
    <property type="molecule type" value="Genomic_DNA"/>
</dbReference>
<evidence type="ECO:0000313" key="5">
    <source>
        <dbReference type="Proteomes" id="UP000028045"/>
    </source>
</evidence>
<comment type="similarity">
    <text evidence="1">Belongs to the TRAFAC class TrmE-Era-EngA-EngB-Septin-like GTPase superfamily. Septin GTPase family.</text>
</comment>
<evidence type="ECO:0000256" key="2">
    <source>
        <dbReference type="SAM" id="MobiDB-lite"/>
    </source>
</evidence>
<evidence type="ECO:0000256" key="1">
    <source>
        <dbReference type="RuleBase" id="RU004560"/>
    </source>
</evidence>
<reference evidence="4 5" key="1">
    <citation type="journal article" date="2014" name="BMC Genomics">
        <title>Comparative genome sequencing reveals chemotype-specific gene clusters in the toxigenic black mold Stachybotrys.</title>
        <authorList>
            <person name="Semeiks J."/>
            <person name="Borek D."/>
            <person name="Otwinowski Z."/>
            <person name="Grishin N.V."/>
        </authorList>
    </citation>
    <scope>NUCLEOTIDE SEQUENCE [LARGE SCALE GENOMIC DNA]</scope>
    <source>
        <strain evidence="5">CBS 109288 / IBT 7711</strain>
    </source>
</reference>
<feature type="compositionally biased region" description="Low complexity" evidence="2">
    <location>
        <begin position="79"/>
        <end position="89"/>
    </location>
</feature>
<proteinExistence type="inferred from homology"/>
<feature type="compositionally biased region" description="Polar residues" evidence="2">
    <location>
        <begin position="143"/>
        <end position="163"/>
    </location>
</feature>
<name>A0A084AG85_STACB</name>
<feature type="region of interest" description="Disordered" evidence="2">
    <location>
        <begin position="64"/>
        <end position="100"/>
    </location>
</feature>
<dbReference type="InterPro" id="IPR030379">
    <property type="entry name" value="G_SEPTIN_dom"/>
</dbReference>
<dbReference type="OrthoDB" id="4150765at2759"/>
<dbReference type="HOGENOM" id="CLU_018628_1_0_1"/>
<keyword evidence="1" id="KW-0342">GTP-binding</keyword>
<keyword evidence="5" id="KW-1185">Reference proteome</keyword>
<gene>
    <name evidence="4" type="ORF">S7711_06358</name>
</gene>
<feature type="region of interest" description="Disordered" evidence="2">
    <location>
        <begin position="126"/>
        <end position="164"/>
    </location>
</feature>
<feature type="compositionally biased region" description="Low complexity" evidence="2">
    <location>
        <begin position="127"/>
        <end position="142"/>
    </location>
</feature>
<feature type="compositionally biased region" description="Low complexity" evidence="2">
    <location>
        <begin position="1"/>
        <end position="19"/>
    </location>
</feature>
<dbReference type="Pfam" id="PF00735">
    <property type="entry name" value="Septin"/>
    <property type="match status" value="1"/>
</dbReference>
<protein>
    <recommendedName>
        <fullName evidence="3">Septin-type G domain-containing protein</fullName>
    </recommendedName>
</protein>
<accession>A0A084AG85</accession>
<sequence length="568" mass="62276">MLPVPDAAIPPRGRAPAARPHLDADNLSARPSSISGAFFIASEAELDTLEDSNAHLAPRYRSFRKSRVDSSRHRPGVHSSAMSSTSSCSEMEPPVSHDGFSEILTPVHGYLSGTGSALSCGSSRRNSVAASSDFPDSSPSSVMGANTLSDTYQPPPVFSTSSPGLGPQLIMPSLTVPQRRPFSDAGRALGKLKILVAGSNVERLQAHPRYTPVQDPFLCGDPEQTAISHPGGKNASEVRYVKSHLASLLDKQVSDSDLCAFLEGGGGSIVDVVLYLLPHTGPSEQDLERINSLVTMTNVIPLIARSDELSEDELSRAKRDFREKLRAEALGTFSFVRPESYDDQIDIYAVSTTKQADRDIIDASVLMNSEYMPPLVSTELNTLVRWLFSVDGSAQLRHASALKCIKWRREQCQDASLRYALMGPRDAAQYAVTPVVTTNPFSQPRLWRRIELTNWADGLRQSLEAERMGQAMQHASTRDTVLYERQKTVAKRGNGRRKLENSSRIHYEDPLGLLQLGSKIRRHGGFALDLLPLFPSLGALACLAQVVYPEWGNIRDSTPLHEWCSAFR</sequence>
<dbReference type="Gene3D" id="3.40.50.300">
    <property type="entry name" value="P-loop containing nucleotide triphosphate hydrolases"/>
    <property type="match status" value="1"/>
</dbReference>
<evidence type="ECO:0000259" key="3">
    <source>
        <dbReference type="Pfam" id="PF00735"/>
    </source>
</evidence>
<dbReference type="GO" id="GO:0005525">
    <property type="term" value="F:GTP binding"/>
    <property type="evidence" value="ECO:0007669"/>
    <property type="project" value="UniProtKB-KW"/>
</dbReference>
<dbReference type="AlphaFoldDB" id="A0A084AG85"/>
<keyword evidence="1" id="KW-0547">Nucleotide-binding</keyword>